<dbReference type="InterPro" id="IPR012951">
    <property type="entry name" value="BBE"/>
</dbReference>
<evidence type="ECO:0000259" key="4">
    <source>
        <dbReference type="PROSITE" id="PS51387"/>
    </source>
</evidence>
<evidence type="ECO:0000256" key="3">
    <source>
        <dbReference type="SAM" id="SignalP"/>
    </source>
</evidence>
<organism evidence="5 6">
    <name type="scientific">Mycena alexandri</name>
    <dbReference type="NCBI Taxonomy" id="1745969"/>
    <lineage>
        <taxon>Eukaryota</taxon>
        <taxon>Fungi</taxon>
        <taxon>Dikarya</taxon>
        <taxon>Basidiomycota</taxon>
        <taxon>Agaricomycotina</taxon>
        <taxon>Agaricomycetes</taxon>
        <taxon>Agaricomycetidae</taxon>
        <taxon>Agaricales</taxon>
        <taxon>Marasmiineae</taxon>
        <taxon>Mycenaceae</taxon>
        <taxon>Mycena</taxon>
    </lineage>
</organism>
<accession>A0AAD6SGR3</accession>
<dbReference type="EMBL" id="JARJCM010000132">
    <property type="protein sequence ID" value="KAJ7026867.1"/>
    <property type="molecule type" value="Genomic_DNA"/>
</dbReference>
<feature type="signal peptide" evidence="3">
    <location>
        <begin position="1"/>
        <end position="28"/>
    </location>
</feature>
<dbReference type="GO" id="GO:0016491">
    <property type="term" value="F:oxidoreductase activity"/>
    <property type="evidence" value="ECO:0007669"/>
    <property type="project" value="UniProtKB-KW"/>
</dbReference>
<dbReference type="AlphaFoldDB" id="A0AAD6SGR3"/>
<dbReference type="PANTHER" id="PTHR13878:SF91">
    <property type="entry name" value="FAD BINDING DOMAIN PROTEIN (AFU_ORTHOLOGUE AFUA_6G12070)-RELATED"/>
    <property type="match status" value="1"/>
</dbReference>
<name>A0AAD6SGR3_9AGAR</name>
<dbReference type="InterPro" id="IPR036318">
    <property type="entry name" value="FAD-bd_PCMH-like_sf"/>
</dbReference>
<comment type="caution">
    <text evidence="5">The sequence shown here is derived from an EMBL/GenBank/DDBJ whole genome shotgun (WGS) entry which is preliminary data.</text>
</comment>
<dbReference type="Pfam" id="PF08031">
    <property type="entry name" value="BBE"/>
    <property type="match status" value="1"/>
</dbReference>
<dbReference type="Proteomes" id="UP001218188">
    <property type="component" value="Unassembled WGS sequence"/>
</dbReference>
<keyword evidence="2" id="KW-0560">Oxidoreductase</keyword>
<evidence type="ECO:0000313" key="5">
    <source>
        <dbReference type="EMBL" id="KAJ7026867.1"/>
    </source>
</evidence>
<keyword evidence="6" id="KW-1185">Reference proteome</keyword>
<dbReference type="SUPFAM" id="SSF56176">
    <property type="entry name" value="FAD-binding/transporter-associated domain-like"/>
    <property type="match status" value="1"/>
</dbReference>
<evidence type="ECO:0000256" key="2">
    <source>
        <dbReference type="ARBA" id="ARBA00023002"/>
    </source>
</evidence>
<dbReference type="PROSITE" id="PS51387">
    <property type="entry name" value="FAD_PCMH"/>
    <property type="match status" value="1"/>
</dbReference>
<comment type="similarity">
    <text evidence="1">Belongs to the oxygen-dependent FAD-linked oxidoreductase family.</text>
</comment>
<evidence type="ECO:0000313" key="6">
    <source>
        <dbReference type="Proteomes" id="UP001218188"/>
    </source>
</evidence>
<proteinExistence type="inferred from homology"/>
<feature type="chain" id="PRO_5041979717" description="FAD-binding PCMH-type domain-containing protein" evidence="3">
    <location>
        <begin position="29"/>
        <end position="607"/>
    </location>
</feature>
<evidence type="ECO:0000256" key="1">
    <source>
        <dbReference type="ARBA" id="ARBA00005466"/>
    </source>
</evidence>
<dbReference type="InterPro" id="IPR016166">
    <property type="entry name" value="FAD-bd_PCMH"/>
</dbReference>
<feature type="domain" description="FAD-binding PCMH-type" evidence="4">
    <location>
        <begin position="128"/>
        <end position="328"/>
    </location>
</feature>
<sequence length="607" mass="65162">MGFATSNPFSPTMTISLLLLALLAGAQAEKQAPFSNIPTDIWAALSTRLSGRVFEAKPFAEPCFTNATSIECASIQELYQNEKARTHQAGGYTWGQWEGCQDTGEQCLLDFAVPTDEAATASPNTCDLGSIPKHFIDVRGPADVIAAYEFSKETGIPLVVKNTGHDFKGRSSGRGSLALWVRGLLPSTRYPINARLAFQTHNLKDISYDVAFVAEGCSDAYPAVTAGAGVQFFEAYQFAEENNITLVGGSDATVGFAGGFTMGGGHGVLSPVLGLAVDRALQFKIVTPDGKYRTASACNNEDLFFALRGGGGGTFGVVLEATILAAPAAPVQVVVVTWAEKSPERTEALWTLIGENAIGWADAGWGGYSMSELALFVTQRLSKDEAAASMAPLLAHAEALKAEGVAGAMAMVMEFPSFLPFFTSFMTDAGGNAGAGKVGYSLSLTSRLVPRKSFETPKSRTRLVEALMAASGAPAPDAPLMIIQITAPTAARPADLAPGRTSVTPAWREAVYHVTSMGMWNWNATKTDIMAVYDRTSRLMDNVRHITPDAAYLNEADVYEPNHEVSFWGNHYPELATIKAKYDPDRLLDCWQCVGWNPDSERYQCYL</sequence>
<reference evidence="5" key="1">
    <citation type="submission" date="2023-03" db="EMBL/GenBank/DDBJ databases">
        <title>Massive genome expansion in bonnet fungi (Mycena s.s.) driven by repeated elements and novel gene families across ecological guilds.</title>
        <authorList>
            <consortium name="Lawrence Berkeley National Laboratory"/>
            <person name="Harder C.B."/>
            <person name="Miyauchi S."/>
            <person name="Viragh M."/>
            <person name="Kuo A."/>
            <person name="Thoen E."/>
            <person name="Andreopoulos B."/>
            <person name="Lu D."/>
            <person name="Skrede I."/>
            <person name="Drula E."/>
            <person name="Henrissat B."/>
            <person name="Morin E."/>
            <person name="Kohler A."/>
            <person name="Barry K."/>
            <person name="LaButti K."/>
            <person name="Morin E."/>
            <person name="Salamov A."/>
            <person name="Lipzen A."/>
            <person name="Mereny Z."/>
            <person name="Hegedus B."/>
            <person name="Baldrian P."/>
            <person name="Stursova M."/>
            <person name="Weitz H."/>
            <person name="Taylor A."/>
            <person name="Grigoriev I.V."/>
            <person name="Nagy L.G."/>
            <person name="Martin F."/>
            <person name="Kauserud H."/>
        </authorList>
    </citation>
    <scope>NUCLEOTIDE SEQUENCE</scope>
    <source>
        <strain evidence="5">CBHHK200</strain>
    </source>
</reference>
<protein>
    <recommendedName>
        <fullName evidence="4">FAD-binding PCMH-type domain-containing protein</fullName>
    </recommendedName>
</protein>
<gene>
    <name evidence="5" type="ORF">C8F04DRAFT_1223003</name>
</gene>
<dbReference type="Pfam" id="PF01565">
    <property type="entry name" value="FAD_binding_4"/>
    <property type="match status" value="1"/>
</dbReference>
<dbReference type="InterPro" id="IPR016169">
    <property type="entry name" value="FAD-bd_PCMH_sub2"/>
</dbReference>
<dbReference type="InterPro" id="IPR050432">
    <property type="entry name" value="FAD-linked_Oxidoreductases_BP"/>
</dbReference>
<dbReference type="GO" id="GO:0071949">
    <property type="term" value="F:FAD binding"/>
    <property type="evidence" value="ECO:0007669"/>
    <property type="project" value="InterPro"/>
</dbReference>
<dbReference type="PANTHER" id="PTHR13878">
    <property type="entry name" value="GULONOLACTONE OXIDASE"/>
    <property type="match status" value="1"/>
</dbReference>
<dbReference type="InterPro" id="IPR006094">
    <property type="entry name" value="Oxid_FAD_bind_N"/>
</dbReference>
<dbReference type="Gene3D" id="3.30.465.10">
    <property type="match status" value="2"/>
</dbReference>
<keyword evidence="3" id="KW-0732">Signal</keyword>